<gene>
    <name evidence="8" type="primary">LOC108561086</name>
</gene>
<evidence type="ECO:0000256" key="3">
    <source>
        <dbReference type="ARBA" id="ARBA00022692"/>
    </source>
</evidence>
<dbReference type="RefSeq" id="XP_017774365.1">
    <property type="nucleotide sequence ID" value="XM_017918876.1"/>
</dbReference>
<evidence type="ECO:0000256" key="5">
    <source>
        <dbReference type="ARBA" id="ARBA00023136"/>
    </source>
</evidence>
<dbReference type="Pfam" id="PF04117">
    <property type="entry name" value="Mpv17_PMP22"/>
    <property type="match status" value="1"/>
</dbReference>
<evidence type="ECO:0000256" key="6">
    <source>
        <dbReference type="RuleBase" id="RU363053"/>
    </source>
</evidence>
<feature type="transmembrane region" description="Helical" evidence="6">
    <location>
        <begin position="50"/>
        <end position="70"/>
    </location>
</feature>
<keyword evidence="4 6" id="KW-1133">Transmembrane helix</keyword>
<evidence type="ECO:0000256" key="2">
    <source>
        <dbReference type="ARBA" id="ARBA00006824"/>
    </source>
</evidence>
<comment type="similarity">
    <text evidence="2 6">Belongs to the peroxisomal membrane protein PXMP2/4 family.</text>
</comment>
<proteinExistence type="inferred from homology"/>
<keyword evidence="5 6" id="KW-0472">Membrane</keyword>
<evidence type="ECO:0000256" key="1">
    <source>
        <dbReference type="ARBA" id="ARBA00004141"/>
    </source>
</evidence>
<dbReference type="PANTHER" id="PTHR11266">
    <property type="entry name" value="PEROXISOMAL MEMBRANE PROTEIN 2, PXMP2 MPV17"/>
    <property type="match status" value="1"/>
</dbReference>
<evidence type="ECO:0000313" key="8">
    <source>
        <dbReference type="RefSeq" id="XP_017774365.1"/>
    </source>
</evidence>
<comment type="subcellular location">
    <subcellularLocation>
        <location evidence="1">Membrane</location>
        <topology evidence="1">Multi-pass membrane protein</topology>
    </subcellularLocation>
</comment>
<sequence>MAVFSRFRAFIRLYPMTRGMLSYAAIWPTSNLIQQTIVSGRDFKTYDYKQALRFSLFGGLFTAPTLYCWIRLSGFMLPGRSFKTAVKKALIEQVTYGPSAMVCFFFGMSLLEGKTMKEAKNQVKEKLFPTYKVGICFWPVLQTINFCFITERNRVPFVSCCSLIWTCFLAYMHEHGAKPEEQKKLQHATSS</sequence>
<dbReference type="GeneID" id="108561086"/>
<dbReference type="PANTHER" id="PTHR11266:SF75">
    <property type="entry name" value="IP10007P-RELATED"/>
    <property type="match status" value="1"/>
</dbReference>
<dbReference type="InterPro" id="IPR007248">
    <property type="entry name" value="Mpv17_PMP22"/>
</dbReference>
<accession>A0ABM1MIG5</accession>
<organism evidence="7 8">
    <name type="scientific">Nicrophorus vespilloides</name>
    <name type="common">Boreal carrion beetle</name>
    <dbReference type="NCBI Taxonomy" id="110193"/>
    <lineage>
        <taxon>Eukaryota</taxon>
        <taxon>Metazoa</taxon>
        <taxon>Ecdysozoa</taxon>
        <taxon>Arthropoda</taxon>
        <taxon>Hexapoda</taxon>
        <taxon>Insecta</taxon>
        <taxon>Pterygota</taxon>
        <taxon>Neoptera</taxon>
        <taxon>Endopterygota</taxon>
        <taxon>Coleoptera</taxon>
        <taxon>Polyphaga</taxon>
        <taxon>Staphyliniformia</taxon>
        <taxon>Silphidae</taxon>
        <taxon>Nicrophorinae</taxon>
        <taxon>Nicrophorus</taxon>
    </lineage>
</organism>
<evidence type="ECO:0000256" key="4">
    <source>
        <dbReference type="ARBA" id="ARBA00022989"/>
    </source>
</evidence>
<feature type="transmembrane region" description="Helical" evidence="6">
    <location>
        <begin position="90"/>
        <end position="111"/>
    </location>
</feature>
<keyword evidence="7" id="KW-1185">Reference proteome</keyword>
<name>A0ABM1MIG5_NICVS</name>
<evidence type="ECO:0000313" key="7">
    <source>
        <dbReference type="Proteomes" id="UP000695000"/>
    </source>
</evidence>
<dbReference type="Proteomes" id="UP000695000">
    <property type="component" value="Unplaced"/>
</dbReference>
<protein>
    <submittedName>
        <fullName evidence="8">PXMP2/4 family protein 4-like</fullName>
    </submittedName>
</protein>
<keyword evidence="3 6" id="KW-0812">Transmembrane</keyword>
<reference evidence="8" key="1">
    <citation type="submission" date="2025-08" db="UniProtKB">
        <authorList>
            <consortium name="RefSeq"/>
        </authorList>
    </citation>
    <scope>IDENTIFICATION</scope>
    <source>
        <tissue evidence="8">Whole Larva</tissue>
    </source>
</reference>